<keyword evidence="2" id="KW-1185">Reference proteome</keyword>
<protein>
    <submittedName>
        <fullName evidence="1">Uncharacterized protein</fullName>
    </submittedName>
</protein>
<name>A0A7W1XD10_9BACL</name>
<dbReference type="OrthoDB" id="56768at2"/>
<comment type="caution">
    <text evidence="1">The sequence shown here is derived from an EMBL/GenBank/DDBJ whole genome shotgun (WGS) entry which is preliminary data.</text>
</comment>
<organism evidence="1 2">
    <name type="scientific">Thermoactinomyces daqus</name>
    <dbReference type="NCBI Taxonomy" id="1329516"/>
    <lineage>
        <taxon>Bacteria</taxon>
        <taxon>Bacillati</taxon>
        <taxon>Bacillota</taxon>
        <taxon>Bacilli</taxon>
        <taxon>Bacillales</taxon>
        <taxon>Thermoactinomycetaceae</taxon>
        <taxon>Thermoactinomyces</taxon>
    </lineage>
</organism>
<proteinExistence type="predicted"/>
<dbReference type="EMBL" id="JACEIP010000040">
    <property type="protein sequence ID" value="MBA4544431.1"/>
    <property type="molecule type" value="Genomic_DNA"/>
</dbReference>
<evidence type="ECO:0000313" key="1">
    <source>
        <dbReference type="EMBL" id="MBA4544431.1"/>
    </source>
</evidence>
<dbReference type="RefSeq" id="WP_033102171.1">
    <property type="nucleotide sequence ID" value="NZ_JACEIP010000040.1"/>
</dbReference>
<dbReference type="AlphaFoldDB" id="A0A7W1XD10"/>
<reference evidence="1 2" key="1">
    <citation type="submission" date="2020-07" db="EMBL/GenBank/DDBJ databases">
        <authorList>
            <person name="Feng H."/>
        </authorList>
    </citation>
    <scope>NUCLEOTIDE SEQUENCE [LARGE SCALE GENOMIC DNA]</scope>
    <source>
        <strain evidence="2">s-11</strain>
    </source>
</reference>
<sequence>MNGKPTIKAVRNQIKLPESGSVKFAKSREIGGRFATIRWSRRLASPEHGKIHHGWIVVPPSSDPVAKQEWIAVWPAV</sequence>
<accession>A0A7W1XD10</accession>
<evidence type="ECO:0000313" key="2">
    <source>
        <dbReference type="Proteomes" id="UP000530514"/>
    </source>
</evidence>
<dbReference type="Proteomes" id="UP000530514">
    <property type="component" value="Unassembled WGS sequence"/>
</dbReference>
<gene>
    <name evidence="1" type="ORF">H1164_16460</name>
</gene>